<feature type="transmembrane region" description="Helical" evidence="1">
    <location>
        <begin position="12"/>
        <end position="28"/>
    </location>
</feature>
<evidence type="ECO:0000313" key="2">
    <source>
        <dbReference type="EMBL" id="MBD8025938.1"/>
    </source>
</evidence>
<evidence type="ECO:0000313" key="3">
    <source>
        <dbReference type="Proteomes" id="UP000640930"/>
    </source>
</evidence>
<gene>
    <name evidence="2" type="ORF">H9636_04620</name>
</gene>
<keyword evidence="1" id="KW-0812">Transmembrane</keyword>
<keyword evidence="3" id="KW-1185">Reference proteome</keyword>
<dbReference type="Proteomes" id="UP000640930">
    <property type="component" value="Unassembled WGS sequence"/>
</dbReference>
<accession>A0ABR8X9E0</accession>
<evidence type="ECO:0000256" key="1">
    <source>
        <dbReference type="SAM" id="Phobius"/>
    </source>
</evidence>
<sequence>MGTLVNLLENLFDISISILFLSTIVYLLQLKKAKRTRKLTSTEHFMYILIRLAYFTAAVSYTLLLLDKHY</sequence>
<feature type="transmembrane region" description="Helical" evidence="1">
    <location>
        <begin position="48"/>
        <end position="66"/>
    </location>
</feature>
<proteinExistence type="predicted"/>
<keyword evidence="1" id="KW-1133">Transmembrane helix</keyword>
<reference evidence="2 3" key="1">
    <citation type="submission" date="2020-08" db="EMBL/GenBank/DDBJ databases">
        <title>A Genomic Blueprint of the Chicken Gut Microbiome.</title>
        <authorList>
            <person name="Gilroy R."/>
            <person name="Ravi A."/>
            <person name="Getino M."/>
            <person name="Pursley I."/>
            <person name="Horton D.L."/>
            <person name="Alikhan N.-F."/>
            <person name="Baker D."/>
            <person name="Gharbi K."/>
            <person name="Hall N."/>
            <person name="Watson M."/>
            <person name="Adriaenssens E.M."/>
            <person name="Foster-Nyarko E."/>
            <person name="Jarju S."/>
            <person name="Secka A."/>
            <person name="Antonio M."/>
            <person name="Oren A."/>
            <person name="Chaudhuri R."/>
            <person name="La Ragione R.M."/>
            <person name="Hildebrand F."/>
            <person name="Pallen M.J."/>
        </authorList>
    </citation>
    <scope>NUCLEOTIDE SEQUENCE [LARGE SCALE GENOMIC DNA]</scope>
    <source>
        <strain evidence="2 3">Re31</strain>
    </source>
</reference>
<dbReference type="EMBL" id="JACSQA010000004">
    <property type="protein sequence ID" value="MBD8025938.1"/>
    <property type="molecule type" value="Genomic_DNA"/>
</dbReference>
<name>A0ABR8X9E0_9BACL</name>
<keyword evidence="1" id="KW-0472">Membrane</keyword>
<organism evidence="2 3">
    <name type="scientific">Ureibacillus galli</name>
    <dbReference type="NCBI Taxonomy" id="2762222"/>
    <lineage>
        <taxon>Bacteria</taxon>
        <taxon>Bacillati</taxon>
        <taxon>Bacillota</taxon>
        <taxon>Bacilli</taxon>
        <taxon>Bacillales</taxon>
        <taxon>Caryophanaceae</taxon>
        <taxon>Ureibacillus</taxon>
    </lineage>
</organism>
<protein>
    <submittedName>
        <fullName evidence="2">Uncharacterized protein</fullName>
    </submittedName>
</protein>
<comment type="caution">
    <text evidence="2">The sequence shown here is derived from an EMBL/GenBank/DDBJ whole genome shotgun (WGS) entry which is preliminary data.</text>
</comment>